<feature type="domain" description="Myosin motor" evidence="23">
    <location>
        <begin position="80"/>
        <end position="773"/>
    </location>
</feature>
<feature type="coiled-coil region" evidence="21">
    <location>
        <begin position="837"/>
        <end position="1397"/>
    </location>
</feature>
<dbReference type="Gene3D" id="1.10.10.820">
    <property type="match status" value="1"/>
</dbReference>
<dbReference type="Pfam" id="PF01576">
    <property type="entry name" value="Myosin_tail_1"/>
    <property type="match status" value="1"/>
</dbReference>
<dbReference type="PANTHER" id="PTHR45615:SF16">
    <property type="entry name" value="MYOSIN-9"/>
    <property type="match status" value="1"/>
</dbReference>
<evidence type="ECO:0000256" key="3">
    <source>
        <dbReference type="ARBA" id="ARBA00008314"/>
    </source>
</evidence>
<dbReference type="Gene3D" id="1.20.5.340">
    <property type="match status" value="3"/>
</dbReference>
<evidence type="ECO:0000256" key="4">
    <source>
        <dbReference type="ARBA" id="ARBA00022490"/>
    </source>
</evidence>
<dbReference type="Gene3D" id="1.20.58.530">
    <property type="match status" value="1"/>
</dbReference>
<keyword evidence="11 20" id="KW-0505">Motor protein</keyword>
<dbReference type="GeneID" id="120046342"/>
<evidence type="ECO:0000256" key="6">
    <source>
        <dbReference type="ARBA" id="ARBA00022840"/>
    </source>
</evidence>
<evidence type="ECO:0000256" key="21">
    <source>
        <dbReference type="SAM" id="Coils"/>
    </source>
</evidence>
<keyword evidence="7" id="KW-0112">Calmodulin-binding</keyword>
<dbReference type="GO" id="GO:0032982">
    <property type="term" value="C:myosin filament"/>
    <property type="evidence" value="ECO:0007669"/>
    <property type="project" value="TreeGrafter"/>
</dbReference>
<dbReference type="FunFam" id="1.20.120.720:FF:000002">
    <property type="entry name" value="Myosin heavy chain 10"/>
    <property type="match status" value="1"/>
</dbReference>
<dbReference type="GO" id="GO:0030029">
    <property type="term" value="P:actin filament-based process"/>
    <property type="evidence" value="ECO:0007669"/>
    <property type="project" value="UniProtKB-ARBA"/>
</dbReference>
<feature type="region of interest" description="Actin-binding" evidence="20">
    <location>
        <begin position="651"/>
        <end position="673"/>
    </location>
</feature>
<dbReference type="Gene3D" id="6.10.250.2420">
    <property type="match status" value="1"/>
</dbReference>
<dbReference type="SMART" id="SM00242">
    <property type="entry name" value="MYSc"/>
    <property type="match status" value="1"/>
</dbReference>
<evidence type="ECO:0000256" key="2">
    <source>
        <dbReference type="ARBA" id="ARBA00004544"/>
    </source>
</evidence>
<evidence type="ECO:0000256" key="14">
    <source>
        <dbReference type="ARBA" id="ARBA00023329"/>
    </source>
</evidence>
<keyword evidence="9 21" id="KW-0175">Coiled coil</keyword>
<evidence type="ECO:0000313" key="26">
    <source>
        <dbReference type="RefSeq" id="XP_038847431.1"/>
    </source>
</evidence>
<dbReference type="InterPro" id="IPR004009">
    <property type="entry name" value="SH3_Myosin"/>
</dbReference>
<reference evidence="26" key="1">
    <citation type="submission" date="2025-08" db="UniProtKB">
        <authorList>
            <consortium name="RefSeq"/>
        </authorList>
    </citation>
    <scope>IDENTIFICATION</scope>
    <source>
        <tissue evidence="26">White muscle</tissue>
    </source>
</reference>
<name>A0A8U0QRP3_SALNM</name>
<keyword evidence="5 20" id="KW-0547">Nucleotide-binding</keyword>
<dbReference type="Gene3D" id="3.40.850.10">
    <property type="entry name" value="Kinesin motor domain"/>
    <property type="match status" value="1"/>
</dbReference>
<dbReference type="GO" id="GO:0007010">
    <property type="term" value="P:cytoskeleton organization"/>
    <property type="evidence" value="ECO:0007669"/>
    <property type="project" value="UniProtKB-ARBA"/>
</dbReference>
<dbReference type="PROSITE" id="PS51844">
    <property type="entry name" value="SH3_LIKE"/>
    <property type="match status" value="1"/>
</dbReference>
<gene>
    <name evidence="26" type="primary">LOC120046342</name>
</gene>
<evidence type="ECO:0000256" key="17">
    <source>
        <dbReference type="ARBA" id="ARBA00041440"/>
    </source>
</evidence>
<proteinExistence type="inferred from homology"/>
<evidence type="ECO:0000256" key="13">
    <source>
        <dbReference type="ARBA" id="ARBA00023212"/>
    </source>
</evidence>
<dbReference type="CDD" id="cd01377">
    <property type="entry name" value="MYSc_class_II"/>
    <property type="match status" value="1"/>
</dbReference>
<dbReference type="GO" id="GO:0051015">
    <property type="term" value="F:actin filament binding"/>
    <property type="evidence" value="ECO:0007669"/>
    <property type="project" value="InterPro"/>
</dbReference>
<feature type="region of interest" description="Disordered" evidence="22">
    <location>
        <begin position="1508"/>
        <end position="1530"/>
    </location>
</feature>
<evidence type="ECO:0000259" key="24">
    <source>
        <dbReference type="PROSITE" id="PS51844"/>
    </source>
</evidence>
<dbReference type="InterPro" id="IPR008989">
    <property type="entry name" value="Myosin_S1_N"/>
</dbReference>
<dbReference type="GO" id="GO:0016460">
    <property type="term" value="C:myosin II complex"/>
    <property type="evidence" value="ECO:0007669"/>
    <property type="project" value="TreeGrafter"/>
</dbReference>
<keyword evidence="12 20" id="KW-0009">Actin-binding</keyword>
<dbReference type="SMART" id="SM00015">
    <property type="entry name" value="IQ"/>
    <property type="match status" value="1"/>
</dbReference>
<dbReference type="GO" id="GO:0005516">
    <property type="term" value="F:calmodulin binding"/>
    <property type="evidence" value="ECO:0007669"/>
    <property type="project" value="UniProtKB-KW"/>
</dbReference>
<evidence type="ECO:0000256" key="11">
    <source>
        <dbReference type="ARBA" id="ARBA00023175"/>
    </source>
</evidence>
<evidence type="ECO:0000313" key="25">
    <source>
        <dbReference type="Proteomes" id="UP000808372"/>
    </source>
</evidence>
<dbReference type="InterPro" id="IPR000048">
    <property type="entry name" value="IQ_motif_EF-hand-BS"/>
</dbReference>
<evidence type="ECO:0000256" key="10">
    <source>
        <dbReference type="ARBA" id="ARBA00023123"/>
    </source>
</evidence>
<feature type="region of interest" description="Disordered" evidence="22">
    <location>
        <begin position="1855"/>
        <end position="1913"/>
    </location>
</feature>
<dbReference type="InterPro" id="IPR036961">
    <property type="entry name" value="Kinesin_motor_dom_sf"/>
</dbReference>
<keyword evidence="10 20" id="KW-0518">Myosin</keyword>
<dbReference type="Gene3D" id="1.20.5.4820">
    <property type="match status" value="1"/>
</dbReference>
<dbReference type="FunFam" id="1.20.5.340:FF:000008">
    <property type="entry name" value="Myosin heavy chain 11"/>
    <property type="match status" value="1"/>
</dbReference>
<dbReference type="FunFam" id="2.30.30.360:FF:000001">
    <property type="entry name" value="Myosin heavy chain"/>
    <property type="match status" value="1"/>
</dbReference>
<dbReference type="GO" id="GO:0000146">
    <property type="term" value="F:microfilament motor activity"/>
    <property type="evidence" value="ECO:0007669"/>
    <property type="project" value="TreeGrafter"/>
</dbReference>
<feature type="domain" description="Myosin N-terminal SH3-like" evidence="24">
    <location>
        <begin position="26"/>
        <end position="76"/>
    </location>
</feature>
<dbReference type="FunFam" id="1.20.5.340:FF:000007">
    <property type="entry name" value="Myosin heavy chain, non-muscle"/>
    <property type="match status" value="1"/>
</dbReference>
<dbReference type="GO" id="GO:0008360">
    <property type="term" value="P:regulation of cell shape"/>
    <property type="evidence" value="ECO:0007669"/>
    <property type="project" value="UniProtKB-KW"/>
</dbReference>
<dbReference type="PROSITE" id="PS51456">
    <property type="entry name" value="MYOSIN_MOTOR"/>
    <property type="match status" value="1"/>
</dbReference>
<comment type="similarity">
    <text evidence="3 20">Belongs to the TRAFAC class myosin-kinesin ATPase superfamily. Myosin family.</text>
</comment>
<dbReference type="GO" id="GO:0060473">
    <property type="term" value="C:cortical granule"/>
    <property type="evidence" value="ECO:0007669"/>
    <property type="project" value="UniProtKB-SubCell"/>
</dbReference>
<keyword evidence="25" id="KW-1185">Reference proteome</keyword>
<evidence type="ECO:0000256" key="1">
    <source>
        <dbReference type="ARBA" id="ARBA00004245"/>
    </source>
</evidence>
<sequence length="1954" mass="226631">MATDADKFLYVDRNMVNNPLAQADWATKKLVWVPSERLGFEAGSVKEERGEECLVELADSGKKVKVNKDDIQKMNPPKFSKVEDMAELTCLNEASVLHNLKERYYSGLIYTYSGLFCVVINPYKNLPIYSEEIVDMYKGKKRHEMPPHIYAITDTAYRSMMQDREDQSILCTGESGAGKTENTKKVIQYLAHVASSHKTKKDQGELEKQLLQANPILEAFGNGKTVKNDNSSRFGKFIRINFDVNGYIVGANIETYLLEKSRAIRQAKDERTFHVFYYMLTGAGDKLRSELCLEGYNSYRFLVNGNVTIPGQQDKDLFTETLEAFRIMGIPEDEQIGLLKVVSSVLQLGNMSFKKERHSDQASMPDDTAAQKVCHLMGMSVTDFTRAILSPRIKVGRDYVQKAQTQEQAEFAVEALAKATYERMFRWLVMRINKALDKTKRQGASFIGILDIAGFEIFELNSFEQLCINYTNEKLQQLFNHTMFILEQEEYQREGIEWSFIDFGLDLQPCIDLIEKPASPPGILALLDEECWFPKATDKSFVEKVLQEQGTHSKFHKPKKLKDEADFCIIHYAGKVDYKADEWLMKNMDPLNDNVATLLNQSTDKFVSELWKDVDRIVGLDKVAGMSEMPGAFKTRKGMFRTVGQLYKEQLSKLMATLRNTNPNFVRCIIPNHEKKAGKLDPHLVLDQLRCNGVLEGIRICRQGFPNRIVFQEFRQRYEILTPNSIPKGFMDGKQACVLMIKSLELDPNLFRIGQSKVFFRAGVLAHLEEERDMKITDVIISFQAWCRGYVARKAFARRQQQLTAMKVIQRNCSAYLKLRNWQWWRLFTKVKPLLQVSRQEEEMQAKDDELSKVKERQEYAEIQLQEMEVKQHQLSAEKQALQEQLQAETELCAEAEEMRSRLATKKQELEEILHDLEARVEEEEERATHLHTEKKKMQQNITDLEQQLDEEEAARQRLQLEKVTTDSKLKKIEEDVMVLEDQNNKLMKEKKLMEERISEFTSNLTEEEEKSKSLQKLKNKHEAMITDLEDRLRREEKGRQELEKNRRKLEGDSTDLLDQIAELQAQIAELRAQLAKKEEELQAALARIEEEAAQKNLAQKKIREMEAQLSELQEDLELERAARTKAEKNRRDLGEELEALKTELEDTLDSTAAQQELRTKRETEVNQLKKVLEDEAKVHEQQVLEMRLKQSQAFDELNEQLEQAKRNKVSVDKTKQALESERNELAIELQTLMQGKGDSEHRRKKAEGQVQELQVKHGESERQRIELAERVAKMQAELETVNGLLSEVEGKSIKASKDCSTVGSQLQDVQELLQEETRQKLSMGTRLRQLEDEQNTLREQLEEEEEGKRNVEKQLLTVQAQLAEIKKKSEQEAGCLESAEEGKKRLQRDLEGLGQRMEEKCSAFEKLDKTKTRLQQELDDMVVDQDHLRQIVTNLEKKQKKFDQMLAEEKTISCRYAEERDKAEAEAREKETRALALTRELESLIDMKDEMDRANKLLRAEMEDLVSSKDDVGKSVHELEKSKRGMEQQLEEMRTQLEELEDELQATEDAKLRLEVNMQAMKAQYERDLAGRDEMGEEKKRQLVKQVREMELELEDERKQRSVAVAARKKLELDLKELEAAIDMANKNRDEALKQLKKLQAQMKELLRELEDTRMSRDEIMAQAKENEKKLKSMEADMIQMTEELASAERVKRQAQQERDELQDEINNQAAKNALIAEEKRRLEARIAQLEEELEEEQCNTELVNDRLKRALLQTDQMTVELTAERSTSQRLEGARSQVERQNKELKLKLQELEGTVKSKYKATIAALEAKIAQLEEQVDIETRERQQASKLVRRTEKKLKEVVLAVDDERRNTEQYKDQSDKLNSRMKQLKRQLEESEEEAQRANANRRKLQRELEDATESADAMNREVSTLKSKLRRGDLPFTMRRIVSRAGIESDEESEPKSETPEPKTE</sequence>
<dbReference type="Proteomes" id="UP000808372">
    <property type="component" value="Chromosome 4"/>
</dbReference>
<dbReference type="FunFam" id="1.20.58.530:FF:000003">
    <property type="entry name" value="Myosin heavy chain 10"/>
    <property type="match status" value="1"/>
</dbReference>
<dbReference type="FunFam" id="1.20.5.4820:FF:000002">
    <property type="entry name" value="Myosin heavy chain 10"/>
    <property type="match status" value="1"/>
</dbReference>
<dbReference type="Pfam" id="PF02736">
    <property type="entry name" value="Myosin_N"/>
    <property type="match status" value="1"/>
</dbReference>
<dbReference type="InterPro" id="IPR002928">
    <property type="entry name" value="Myosin_tail"/>
</dbReference>
<dbReference type="InterPro" id="IPR027417">
    <property type="entry name" value="P-loop_NTPase"/>
</dbReference>
<organism evidence="25 26">
    <name type="scientific">Salvelinus namaycush</name>
    <name type="common">Lake trout</name>
    <name type="synonym">Salmo namaycush</name>
    <dbReference type="NCBI Taxonomy" id="8040"/>
    <lineage>
        <taxon>Eukaryota</taxon>
        <taxon>Metazoa</taxon>
        <taxon>Chordata</taxon>
        <taxon>Craniata</taxon>
        <taxon>Vertebrata</taxon>
        <taxon>Euteleostomi</taxon>
        <taxon>Actinopterygii</taxon>
        <taxon>Neopterygii</taxon>
        <taxon>Teleostei</taxon>
        <taxon>Protacanthopterygii</taxon>
        <taxon>Salmoniformes</taxon>
        <taxon>Salmonidae</taxon>
        <taxon>Salmoninae</taxon>
        <taxon>Salvelinus</taxon>
    </lineage>
</organism>
<evidence type="ECO:0000256" key="18">
    <source>
        <dbReference type="ARBA" id="ARBA00042289"/>
    </source>
</evidence>
<accession>A0A8U0QRP3</accession>
<dbReference type="GO" id="GO:0005938">
    <property type="term" value="C:cell cortex"/>
    <property type="evidence" value="ECO:0007669"/>
    <property type="project" value="UniProtKB-SubCell"/>
</dbReference>
<keyword evidence="13" id="KW-0206">Cytoskeleton</keyword>
<keyword evidence="14" id="KW-0968">Cytoplasmic vesicle</keyword>
<dbReference type="Gene3D" id="1.20.120.720">
    <property type="entry name" value="Myosin VI head, motor domain, U50 subdomain"/>
    <property type="match status" value="1"/>
</dbReference>
<dbReference type="PRINTS" id="PR00193">
    <property type="entry name" value="MYOSINHEAVY"/>
</dbReference>
<dbReference type="Pfam" id="PF00063">
    <property type="entry name" value="Myosin_head"/>
    <property type="match status" value="1"/>
</dbReference>
<evidence type="ECO:0000256" key="20">
    <source>
        <dbReference type="PROSITE-ProRule" id="PRU00782"/>
    </source>
</evidence>
<dbReference type="GO" id="GO:0005524">
    <property type="term" value="F:ATP binding"/>
    <property type="evidence" value="ECO:0007669"/>
    <property type="project" value="UniProtKB-UniRule"/>
</dbReference>
<evidence type="ECO:0000256" key="15">
    <source>
        <dbReference type="ARBA" id="ARBA00037865"/>
    </source>
</evidence>
<keyword evidence="4" id="KW-0963">Cytoplasm</keyword>
<dbReference type="SUPFAM" id="SSF52540">
    <property type="entry name" value="P-loop containing nucleoside triphosphate hydrolases"/>
    <property type="match status" value="1"/>
</dbReference>
<evidence type="ECO:0000259" key="23">
    <source>
        <dbReference type="PROSITE" id="PS51456"/>
    </source>
</evidence>
<evidence type="ECO:0000256" key="7">
    <source>
        <dbReference type="ARBA" id="ARBA00022860"/>
    </source>
</evidence>
<dbReference type="PANTHER" id="PTHR45615">
    <property type="entry name" value="MYOSIN HEAVY CHAIN, NON-MUSCLE"/>
    <property type="match status" value="1"/>
</dbReference>
<comment type="subcellular location">
    <subcellularLocation>
        <location evidence="2">Cytoplasm</location>
        <location evidence="2">Cell cortex</location>
    </subcellularLocation>
    <subcellularLocation>
        <location evidence="1">Cytoplasm</location>
        <location evidence="1">Cytoskeleton</location>
    </subcellularLocation>
    <subcellularLocation>
        <location evidence="15">Cytoplasmic vesicle</location>
        <location evidence="15">Secretory vesicle</location>
        <location evidence="15">Cortical granule</location>
    </subcellularLocation>
</comment>
<dbReference type="Gene3D" id="2.30.30.360">
    <property type="entry name" value="Myosin S1 fragment, N-terminal"/>
    <property type="match status" value="1"/>
</dbReference>
<evidence type="ECO:0000256" key="22">
    <source>
        <dbReference type="SAM" id="MobiDB-lite"/>
    </source>
</evidence>
<dbReference type="SUPFAM" id="SSF90257">
    <property type="entry name" value="Myosin rod fragments"/>
    <property type="match status" value="4"/>
</dbReference>
<protein>
    <recommendedName>
        <fullName evidence="16">Myosin-9</fullName>
    </recommendedName>
    <alternativeName>
        <fullName evidence="17">Myosin heavy chain 9</fullName>
    </alternativeName>
    <alternativeName>
        <fullName evidence="18">Myosin heavy chain, non-muscle IIa</fullName>
    </alternativeName>
    <alternativeName>
        <fullName evidence="19">Non-muscle myosin heavy chain IIa</fullName>
    </alternativeName>
</protein>
<evidence type="ECO:0000256" key="16">
    <source>
        <dbReference type="ARBA" id="ARBA00039816"/>
    </source>
</evidence>
<dbReference type="InterPro" id="IPR001609">
    <property type="entry name" value="Myosin_head_motor_dom-like"/>
</dbReference>
<dbReference type="PROSITE" id="PS50096">
    <property type="entry name" value="IQ"/>
    <property type="match status" value="1"/>
</dbReference>
<evidence type="ECO:0000256" key="19">
    <source>
        <dbReference type="ARBA" id="ARBA00043098"/>
    </source>
</evidence>
<feature type="binding site" evidence="20">
    <location>
        <begin position="173"/>
        <end position="180"/>
    </location>
    <ligand>
        <name>ATP</name>
        <dbReference type="ChEBI" id="CHEBI:30616"/>
    </ligand>
</feature>
<keyword evidence="6 20" id="KW-0067">ATP-binding</keyword>
<dbReference type="FunFam" id="3.40.850.10:FF:000175">
    <property type="entry name" value="Myosin heavy chain 9"/>
    <property type="match status" value="1"/>
</dbReference>
<dbReference type="RefSeq" id="XP_038847431.1">
    <property type="nucleotide sequence ID" value="XM_038991503.1"/>
</dbReference>
<keyword evidence="8" id="KW-0133">Cell shape</keyword>
<feature type="compositionally biased region" description="Basic and acidic residues" evidence="22">
    <location>
        <begin position="1855"/>
        <end position="1866"/>
    </location>
</feature>
<dbReference type="FunFam" id="1.20.5.340:FF:000009">
    <property type="entry name" value="myosin-11 isoform X2"/>
    <property type="match status" value="1"/>
</dbReference>
<evidence type="ECO:0000256" key="12">
    <source>
        <dbReference type="ARBA" id="ARBA00023203"/>
    </source>
</evidence>
<evidence type="ECO:0000256" key="9">
    <source>
        <dbReference type="ARBA" id="ARBA00023054"/>
    </source>
</evidence>
<feature type="region of interest" description="Disordered" evidence="22">
    <location>
        <begin position="1930"/>
        <end position="1954"/>
    </location>
</feature>
<feature type="compositionally biased region" description="Basic and acidic residues" evidence="22">
    <location>
        <begin position="1943"/>
        <end position="1954"/>
    </location>
</feature>
<evidence type="ECO:0000256" key="5">
    <source>
        <dbReference type="ARBA" id="ARBA00022741"/>
    </source>
</evidence>
<evidence type="ECO:0000256" key="8">
    <source>
        <dbReference type="ARBA" id="ARBA00022960"/>
    </source>
</evidence>